<feature type="compositionally biased region" description="Polar residues" evidence="1">
    <location>
        <begin position="365"/>
        <end position="376"/>
    </location>
</feature>
<feature type="compositionally biased region" description="Low complexity" evidence="1">
    <location>
        <begin position="1183"/>
        <end position="1194"/>
    </location>
</feature>
<gene>
    <name evidence="2" type="ORF">B5807_10934</name>
</gene>
<feature type="region of interest" description="Disordered" evidence="1">
    <location>
        <begin position="422"/>
        <end position="441"/>
    </location>
</feature>
<feature type="compositionally biased region" description="Polar residues" evidence="1">
    <location>
        <begin position="1115"/>
        <end position="1128"/>
    </location>
</feature>
<feature type="compositionally biased region" description="Polar residues" evidence="1">
    <location>
        <begin position="886"/>
        <end position="903"/>
    </location>
</feature>
<evidence type="ECO:0000313" key="2">
    <source>
        <dbReference type="EMBL" id="OSS44490.1"/>
    </source>
</evidence>
<evidence type="ECO:0008006" key="4">
    <source>
        <dbReference type="Google" id="ProtNLM"/>
    </source>
</evidence>
<dbReference type="InParanoid" id="A0A1Y2LL82"/>
<dbReference type="Proteomes" id="UP000193240">
    <property type="component" value="Unassembled WGS sequence"/>
</dbReference>
<feature type="region of interest" description="Disordered" evidence="1">
    <location>
        <begin position="869"/>
        <end position="984"/>
    </location>
</feature>
<name>A0A1Y2LL82_EPING</name>
<feature type="compositionally biased region" description="Polar residues" evidence="1">
    <location>
        <begin position="820"/>
        <end position="833"/>
    </location>
</feature>
<evidence type="ECO:0000313" key="3">
    <source>
        <dbReference type="Proteomes" id="UP000193240"/>
    </source>
</evidence>
<proteinExistence type="predicted"/>
<feature type="compositionally biased region" description="Polar residues" evidence="1">
    <location>
        <begin position="1206"/>
        <end position="1226"/>
    </location>
</feature>
<feature type="compositionally biased region" description="Basic and acidic residues" evidence="1">
    <location>
        <begin position="332"/>
        <end position="342"/>
    </location>
</feature>
<keyword evidence="3" id="KW-1185">Reference proteome</keyword>
<feature type="compositionally biased region" description="Basic residues" evidence="1">
    <location>
        <begin position="793"/>
        <end position="810"/>
    </location>
</feature>
<feature type="compositionally biased region" description="Polar residues" evidence="1">
    <location>
        <begin position="1136"/>
        <end position="1149"/>
    </location>
</feature>
<feature type="region of interest" description="Disordered" evidence="1">
    <location>
        <begin position="293"/>
        <end position="387"/>
    </location>
</feature>
<feature type="compositionally biased region" description="Polar residues" evidence="1">
    <location>
        <begin position="643"/>
        <end position="667"/>
    </location>
</feature>
<feature type="region of interest" description="Disordered" evidence="1">
    <location>
        <begin position="692"/>
        <end position="838"/>
    </location>
</feature>
<organism evidence="2 3">
    <name type="scientific">Epicoccum nigrum</name>
    <name type="common">Soil fungus</name>
    <name type="synonym">Epicoccum purpurascens</name>
    <dbReference type="NCBI Taxonomy" id="105696"/>
    <lineage>
        <taxon>Eukaryota</taxon>
        <taxon>Fungi</taxon>
        <taxon>Dikarya</taxon>
        <taxon>Ascomycota</taxon>
        <taxon>Pezizomycotina</taxon>
        <taxon>Dothideomycetes</taxon>
        <taxon>Pleosporomycetidae</taxon>
        <taxon>Pleosporales</taxon>
        <taxon>Pleosporineae</taxon>
        <taxon>Didymellaceae</taxon>
        <taxon>Epicoccum</taxon>
    </lineage>
</organism>
<reference evidence="2 3" key="1">
    <citation type="journal article" date="2017" name="Genome Announc.">
        <title>Genome sequence of the saprophytic ascomycete Epicoccum nigrum ICMP 19927 strain isolated from New Zealand.</title>
        <authorList>
            <person name="Fokin M."/>
            <person name="Fleetwood D."/>
            <person name="Weir B.S."/>
            <person name="Villas-Boas S.G."/>
        </authorList>
    </citation>
    <scope>NUCLEOTIDE SEQUENCE [LARGE SCALE GENOMIC DNA]</scope>
    <source>
        <strain evidence="2 3">ICMP 19927</strain>
    </source>
</reference>
<feature type="region of interest" description="Disordered" evidence="1">
    <location>
        <begin position="458"/>
        <end position="667"/>
    </location>
</feature>
<feature type="compositionally biased region" description="Polar residues" evidence="1">
    <location>
        <begin position="1255"/>
        <end position="1266"/>
    </location>
</feature>
<protein>
    <recommendedName>
        <fullName evidence="4">Telomere replication protein EST3</fullName>
    </recommendedName>
</protein>
<sequence>MSASPGLGLGPWLHDQIQTHLALGHSWLEEKLKAKAKASSGRQLATVDRKWQGIYHDNGSCIDIIGPLSPLSPPQGKVLVLQTDPLLITDGHHHVPASLSAACRDHLCIRYSLDPCPNIHAGTLCIVNKYTIRYTSYGPPRNRFRLFLDDIDCVGEDHTTNLCADPQGALVGSDEIQATLLLLDHTRELDDARCLPPQATKEEEPDEASYTMAGADDTLDEPASMNTHMPFATQLQHPIRARSKDEEVTFLGTKPFEPMLAGNTQRAELRYASASSAAQSKQEAQRNKLLAMLKRNPSPPPPLPAQSPARSHGNITPDLSKSRHHPATCSPHFRETPSKRSNPEAIPPQTPTNKGRKRARESELRSPSTQQSTKRTSFSEDEPEQSRVTELDKFAAECPWMKGLKLNRAAFTVPADQDNILQKPESWYKPQPGNRFPEPNIPMKTFLALSRLADEQAALEGATSSGSFNQPDPSSGSYPPASAPQPADEQSSDSEGDVATDTVSWQTSPSPQPPQRPTMPRQDFPPDSSHEVPIDDEEAAASQVAGRNAKPPNSTLPHSSHEGNVELPPSSPPVAHAVDDFDDEMELEASIPQALGEDLDAQPTGRSRPSPKPRAAPEPSSVLKVKETSVVQVKETPNVKGKTGQQPVVTISPPTQRSYDTLGHSSSTSIVRGTYQDLQSSAVEETKLDMLEPDNSTNQKDAVGSQSQINAKQARISPERNAQDTSMITASVREEHPIAIRTGVETPFGEVHATTAQQADMLQLEPTPMSAQVPPKDSSSGEQPVAIPSEKSSKRRRDTKPRLSPRKRFKVPGLKDFEQRSTSIESKPSTTDGEPQHVEIKVEVAGVKETTKAQSEEAIFSAVGSMSPRHLSLYEDPSPVQRSAEGPSNITSATKLNNLTGLKQKSPAVEATEDHIERTAEMQLKQVQPPPKTLSERPQSEPTDESEPVSMAAPPAAEVIKVQSRSSSVRTQAPLEPDPAANPLTETGELTMFAKFKAAYPEYTGSIKVFTRLCNTINNLDLEDKMVSKWMWDDFIIRNRTDYKPYVEECTEEGEDPLPYLHFYKDRLQGAKYQKGVINTRAALLQALEGLGVQPQTAMPPLPQLPVQHVVDQTHGVSTPSAPENVHQSPERPRQPTGQRVNFSSQQAIRAQKRPSMPLPSQITETPAKKKPSRKSEPFQVPSSSASGLASSTARGRHSLGAISSRAPTTVPSASARQSASTQPKPQSALGDRLREFAKQTPTPRPTGNPYIDYFNSTPKTTSFTGSRRADSSKPWPENIKGRPSVSDLPRKKIDVLKWGDEL</sequence>
<feature type="region of interest" description="Disordered" evidence="1">
    <location>
        <begin position="1115"/>
        <end position="1291"/>
    </location>
</feature>
<dbReference type="EMBL" id="KZ107857">
    <property type="protein sequence ID" value="OSS44490.1"/>
    <property type="molecule type" value="Genomic_DNA"/>
</dbReference>
<dbReference type="STRING" id="105696.A0A1Y2LL82"/>
<feature type="compositionally biased region" description="Polar residues" evidence="1">
    <location>
        <begin position="694"/>
        <end position="711"/>
    </location>
</feature>
<accession>A0A1Y2LL82</accession>
<dbReference type="OMA" id="PKWQWDD"/>
<evidence type="ECO:0000256" key="1">
    <source>
        <dbReference type="SAM" id="MobiDB-lite"/>
    </source>
</evidence>
<feature type="compositionally biased region" description="Low complexity" evidence="1">
    <location>
        <begin position="471"/>
        <end position="487"/>
    </location>
</feature>